<reference evidence="2 3" key="1">
    <citation type="journal article" date="2012" name="Genome Biol.">
        <title>Genome and low-iron response of an oceanic diatom adapted to chronic iron limitation.</title>
        <authorList>
            <person name="Lommer M."/>
            <person name="Specht M."/>
            <person name="Roy A.S."/>
            <person name="Kraemer L."/>
            <person name="Andreson R."/>
            <person name="Gutowska M.A."/>
            <person name="Wolf J."/>
            <person name="Bergner S.V."/>
            <person name="Schilhabel M.B."/>
            <person name="Klostermeier U.C."/>
            <person name="Beiko R.G."/>
            <person name="Rosenstiel P."/>
            <person name="Hippler M."/>
            <person name="Laroche J."/>
        </authorList>
    </citation>
    <scope>NUCLEOTIDE SEQUENCE [LARGE SCALE GENOMIC DNA]</scope>
    <source>
        <strain evidence="2 3">CCMP1005</strain>
    </source>
</reference>
<evidence type="ECO:0000313" key="2">
    <source>
        <dbReference type="EMBL" id="EJK65087.1"/>
    </source>
</evidence>
<gene>
    <name evidence="2" type="ORF">THAOC_14106</name>
</gene>
<dbReference type="EMBL" id="AGNL01016450">
    <property type="protein sequence ID" value="EJK65087.1"/>
    <property type="molecule type" value="Genomic_DNA"/>
</dbReference>
<proteinExistence type="predicted"/>
<dbReference type="Proteomes" id="UP000266841">
    <property type="component" value="Unassembled WGS sequence"/>
</dbReference>
<protein>
    <submittedName>
        <fullName evidence="2">Uncharacterized protein</fullName>
    </submittedName>
</protein>
<sequence length="123" mass="13148">SEALPRARRIGANDIFDRPPAQVAPVDLLPSLHSGPQRHCPAHFFPKELLRNVGPPNTMNRTEFNDIVARRGSIASSTAEVHGRTEGGPRAQESGMGPYATADAAGPQVEDLRANKPIYAAAT</sequence>
<evidence type="ECO:0000256" key="1">
    <source>
        <dbReference type="SAM" id="MobiDB-lite"/>
    </source>
</evidence>
<comment type="caution">
    <text evidence="2">The sequence shown here is derived from an EMBL/GenBank/DDBJ whole genome shotgun (WGS) entry which is preliminary data.</text>
</comment>
<feature type="non-terminal residue" evidence="2">
    <location>
        <position position="1"/>
    </location>
</feature>
<keyword evidence="3" id="KW-1185">Reference proteome</keyword>
<feature type="region of interest" description="Disordered" evidence="1">
    <location>
        <begin position="75"/>
        <end position="123"/>
    </location>
</feature>
<name>K0T3Z1_THAOC</name>
<dbReference type="AlphaFoldDB" id="K0T3Z1"/>
<organism evidence="2 3">
    <name type="scientific">Thalassiosira oceanica</name>
    <name type="common">Marine diatom</name>
    <dbReference type="NCBI Taxonomy" id="159749"/>
    <lineage>
        <taxon>Eukaryota</taxon>
        <taxon>Sar</taxon>
        <taxon>Stramenopiles</taxon>
        <taxon>Ochrophyta</taxon>
        <taxon>Bacillariophyta</taxon>
        <taxon>Coscinodiscophyceae</taxon>
        <taxon>Thalassiosirophycidae</taxon>
        <taxon>Thalassiosirales</taxon>
        <taxon>Thalassiosiraceae</taxon>
        <taxon>Thalassiosira</taxon>
    </lineage>
</organism>
<accession>K0T3Z1</accession>
<evidence type="ECO:0000313" key="3">
    <source>
        <dbReference type="Proteomes" id="UP000266841"/>
    </source>
</evidence>